<evidence type="ECO:0000313" key="3">
    <source>
        <dbReference type="Proteomes" id="UP000033866"/>
    </source>
</evidence>
<dbReference type="GO" id="GO:0009303">
    <property type="term" value="P:rRNA transcription"/>
    <property type="evidence" value="ECO:0007669"/>
    <property type="project" value="TreeGrafter"/>
</dbReference>
<dbReference type="InterPro" id="IPR052531">
    <property type="entry name" value="CarD-like_regulator"/>
</dbReference>
<dbReference type="SMART" id="SM01058">
    <property type="entry name" value="CarD_TRCF"/>
    <property type="match status" value="1"/>
</dbReference>
<dbReference type="EMBL" id="LBPV01000054">
    <property type="protein sequence ID" value="KKP64086.1"/>
    <property type="molecule type" value="Genomic_DNA"/>
</dbReference>
<dbReference type="PANTHER" id="PTHR38447:SF1">
    <property type="entry name" value="RNA POLYMERASE-BINDING TRANSCRIPTION FACTOR CARD"/>
    <property type="match status" value="1"/>
</dbReference>
<evidence type="ECO:0000313" key="2">
    <source>
        <dbReference type="EMBL" id="KKP64086.1"/>
    </source>
</evidence>
<accession>A0A0G0BKF7</accession>
<protein>
    <submittedName>
        <fullName evidence="2">Transcriptional regulator, CarD family</fullName>
    </submittedName>
</protein>
<dbReference type="InterPro" id="IPR036101">
    <property type="entry name" value="CarD-like/TRCF_RID_sf"/>
</dbReference>
<gene>
    <name evidence="2" type="ORF">UR61_C0054G0002</name>
</gene>
<organism evidence="2 3">
    <name type="scientific">candidate division WS6 bacterium GW2011_GWE1_34_7</name>
    <dbReference type="NCBI Taxonomy" id="1619093"/>
    <lineage>
        <taxon>Bacteria</taxon>
        <taxon>Candidatus Dojkabacteria</taxon>
    </lineage>
</organism>
<dbReference type="SUPFAM" id="SSF141259">
    <property type="entry name" value="CarD-like"/>
    <property type="match status" value="1"/>
</dbReference>
<reference evidence="2 3" key="1">
    <citation type="journal article" date="2015" name="Nature">
        <title>rRNA introns, odd ribosomes, and small enigmatic genomes across a large radiation of phyla.</title>
        <authorList>
            <person name="Brown C.T."/>
            <person name="Hug L.A."/>
            <person name="Thomas B.C."/>
            <person name="Sharon I."/>
            <person name="Castelle C.J."/>
            <person name="Singh A."/>
            <person name="Wilkins M.J."/>
            <person name="Williams K.H."/>
            <person name="Banfield J.F."/>
        </authorList>
    </citation>
    <scope>NUCLEOTIDE SEQUENCE [LARGE SCALE GENOMIC DNA]</scope>
</reference>
<proteinExistence type="predicted"/>
<dbReference type="AlphaFoldDB" id="A0A0G0BKF7"/>
<evidence type="ECO:0000259" key="1">
    <source>
        <dbReference type="SMART" id="SM01058"/>
    </source>
</evidence>
<feature type="domain" description="CarD-like/TRCF RNAP-interacting" evidence="1">
    <location>
        <begin position="11"/>
        <end position="116"/>
    </location>
</feature>
<dbReference type="Gene3D" id="2.40.10.170">
    <property type="match status" value="1"/>
</dbReference>
<sequence>MFKLPLHTNMNFKVGSKVFYPSHGAGWIRNKKEIEFNGTKKMYYEFEFINSTLTVSTPIDNINNLNIRDVFSQKEIKDKMAVLKKKPYKDPKTKDFNKLMEIFKKLEDEATIESAIETIQYCNHIKREREKDGRLIPVSIENELSRAVGEIVGELAVSSGVKLETGAKNFEKITGIDTAKMFNF</sequence>
<dbReference type="Pfam" id="PF02559">
    <property type="entry name" value="CarD_TRCF_RID"/>
    <property type="match status" value="1"/>
</dbReference>
<comment type="caution">
    <text evidence="2">The sequence shown here is derived from an EMBL/GenBank/DDBJ whole genome shotgun (WGS) entry which is preliminary data.</text>
</comment>
<dbReference type="InterPro" id="IPR003711">
    <property type="entry name" value="CarD-like/TRCF_RID"/>
</dbReference>
<dbReference type="Proteomes" id="UP000033866">
    <property type="component" value="Unassembled WGS sequence"/>
</dbReference>
<dbReference type="PANTHER" id="PTHR38447">
    <property type="entry name" value="TRANSCRIPTION FACTOR YDEB-RELATED"/>
    <property type="match status" value="1"/>
</dbReference>
<name>A0A0G0BKF7_9BACT</name>